<dbReference type="AlphaFoldDB" id="A0A0E9PC46"/>
<accession>A0A0E9PC46</accession>
<evidence type="ECO:0000313" key="1">
    <source>
        <dbReference type="EMBL" id="JAH02114.1"/>
    </source>
</evidence>
<name>A0A0E9PC46_ANGAN</name>
<organism evidence="1">
    <name type="scientific">Anguilla anguilla</name>
    <name type="common">European freshwater eel</name>
    <name type="synonym">Muraena anguilla</name>
    <dbReference type="NCBI Taxonomy" id="7936"/>
    <lineage>
        <taxon>Eukaryota</taxon>
        <taxon>Metazoa</taxon>
        <taxon>Chordata</taxon>
        <taxon>Craniata</taxon>
        <taxon>Vertebrata</taxon>
        <taxon>Euteleostomi</taxon>
        <taxon>Actinopterygii</taxon>
        <taxon>Neopterygii</taxon>
        <taxon>Teleostei</taxon>
        <taxon>Anguilliformes</taxon>
        <taxon>Anguillidae</taxon>
        <taxon>Anguilla</taxon>
    </lineage>
</organism>
<reference evidence="1" key="2">
    <citation type="journal article" date="2015" name="Fish Shellfish Immunol.">
        <title>Early steps in the European eel (Anguilla anguilla)-Vibrio vulnificus interaction in the gills: Role of the RtxA13 toxin.</title>
        <authorList>
            <person name="Callol A."/>
            <person name="Pajuelo D."/>
            <person name="Ebbesson L."/>
            <person name="Teles M."/>
            <person name="MacKenzie S."/>
            <person name="Amaro C."/>
        </authorList>
    </citation>
    <scope>NUCLEOTIDE SEQUENCE</scope>
</reference>
<reference evidence="1" key="1">
    <citation type="submission" date="2014-11" db="EMBL/GenBank/DDBJ databases">
        <authorList>
            <person name="Amaro Gonzalez C."/>
        </authorList>
    </citation>
    <scope>NUCLEOTIDE SEQUENCE</scope>
</reference>
<dbReference type="EMBL" id="GBXM01106463">
    <property type="protein sequence ID" value="JAH02114.1"/>
    <property type="molecule type" value="Transcribed_RNA"/>
</dbReference>
<protein>
    <submittedName>
        <fullName evidence="1">Uncharacterized protein</fullName>
    </submittedName>
</protein>
<proteinExistence type="predicted"/>
<sequence length="32" mass="3737">MGDFFFSFINGKMKLTVRQKRRLSCLQVSEGI</sequence>